<organism evidence="2 3">
    <name type="scientific">Pseudonocardia autotrophica</name>
    <name type="common">Amycolata autotrophica</name>
    <name type="synonym">Nocardia autotrophica</name>
    <dbReference type="NCBI Taxonomy" id="2074"/>
    <lineage>
        <taxon>Bacteria</taxon>
        <taxon>Bacillati</taxon>
        <taxon>Actinomycetota</taxon>
        <taxon>Actinomycetes</taxon>
        <taxon>Pseudonocardiales</taxon>
        <taxon>Pseudonocardiaceae</taxon>
        <taxon>Pseudonocardia</taxon>
    </lineage>
</organism>
<evidence type="ECO:0000313" key="2">
    <source>
        <dbReference type="EMBL" id="OSY42812.1"/>
    </source>
</evidence>
<dbReference type="InterPro" id="IPR023214">
    <property type="entry name" value="HAD_sf"/>
</dbReference>
<comment type="caution">
    <text evidence="2">The sequence shown here is derived from an EMBL/GenBank/DDBJ whole genome shotgun (WGS) entry which is preliminary data.</text>
</comment>
<dbReference type="AlphaFoldDB" id="A0A1Y2N5S2"/>
<dbReference type="EMBL" id="MIGB01000004">
    <property type="protein sequence ID" value="OSY42812.1"/>
    <property type="molecule type" value="Genomic_DNA"/>
</dbReference>
<dbReference type="NCBIfam" id="TIGR01681">
    <property type="entry name" value="HAD-SF-IIIC"/>
    <property type="match status" value="1"/>
</dbReference>
<evidence type="ECO:0000256" key="1">
    <source>
        <dbReference type="SAM" id="MobiDB-lite"/>
    </source>
</evidence>
<dbReference type="InterPro" id="IPR036412">
    <property type="entry name" value="HAD-like_sf"/>
</dbReference>
<dbReference type="Gene3D" id="3.40.50.1000">
    <property type="entry name" value="HAD superfamily/HAD-like"/>
    <property type="match status" value="1"/>
</dbReference>
<gene>
    <name evidence="2" type="ORF">BG845_01053</name>
</gene>
<feature type="region of interest" description="Disordered" evidence="1">
    <location>
        <begin position="611"/>
        <end position="634"/>
    </location>
</feature>
<dbReference type="InterPro" id="IPR016181">
    <property type="entry name" value="Acyl_CoA_acyltransferase"/>
</dbReference>
<dbReference type="OrthoDB" id="323926at2"/>
<dbReference type="SUPFAM" id="SSF55729">
    <property type="entry name" value="Acyl-CoA N-acyltransferases (Nat)"/>
    <property type="match status" value="1"/>
</dbReference>
<dbReference type="InterPro" id="IPR010033">
    <property type="entry name" value="HAD_SF_ppase_IIIC"/>
</dbReference>
<dbReference type="Gene3D" id="3.40.50.1110">
    <property type="entry name" value="SGNH hydrolase"/>
    <property type="match status" value="1"/>
</dbReference>
<proteinExistence type="predicted"/>
<keyword evidence="3" id="KW-1185">Reference proteome</keyword>
<protein>
    <submittedName>
        <fullName evidence="2">Uncharacterized protein</fullName>
    </submittedName>
</protein>
<accession>A0A1Y2N5S2</accession>
<dbReference type="SUPFAM" id="SSF56784">
    <property type="entry name" value="HAD-like"/>
    <property type="match status" value="1"/>
</dbReference>
<name>A0A1Y2N5S2_PSEAH</name>
<reference evidence="2 3" key="1">
    <citation type="submission" date="2016-09" db="EMBL/GenBank/DDBJ databases">
        <title>Pseudonocardia autotrophica DSM535, a candidate organism with high potential of specific P450 cytochromes.</title>
        <authorList>
            <person name="Grumaz C."/>
            <person name="Vainshtein Y."/>
            <person name="Kirstahler P."/>
            <person name="Sohn K."/>
        </authorList>
    </citation>
    <scope>NUCLEOTIDE SEQUENCE [LARGE SCALE GENOMIC DNA]</scope>
    <source>
        <strain evidence="2 3">DSM 535</strain>
    </source>
</reference>
<dbReference type="Gene3D" id="3.40.630.30">
    <property type="match status" value="1"/>
</dbReference>
<dbReference type="InterPro" id="IPR036514">
    <property type="entry name" value="SGNH_hydro_sf"/>
</dbReference>
<dbReference type="NCBIfam" id="TIGR01686">
    <property type="entry name" value="FkbH"/>
    <property type="match status" value="1"/>
</dbReference>
<dbReference type="STRING" id="2074.BG845_01053"/>
<sequence length="634" mass="67558">MSAAVENSPQDELARADAAGLVARWPELPALLATADPATVRRIGARLATVAPDDVLAAHPRARELPVTVTGSSTLAPLVPALTGELARHGFLARIALGDPGGYALALAADPAPHSTTLCLLDAGAVFDRFGDEPWLVADVEQAADAVRAELTAAAARHAAAGATLVLSTPPLWSSWPDRVLDLRERARLGAVWRRFTADLLDLGGPDGPDGTYVIDTDPIAGDTGPARDARLERYTHVAFTDPWLSALARRFGHLLRGLHGTPRKCLVLDLDGTLWGGTLAETGPDGLDMAEGFRGEAHRAFQRTVAHLGRQGVLLAVCSKNDPDEVAAVLAEHPDLLVRADALTAVAASWDPKPDAIGRIAQSIGIGTDSLVLVDDNRSETGSVRERFPEIVTVDVDADDPAGHVGALLADGWFDSPAITDEDRERAGRYRTEARRAEFRAGVDGVEEYLAGLGTRLEVFVPGPADVARVAQLTRRTNQFNLTTVRLDDRSVHDRLADPQELTVAVQVGDRFGDHGLIGAAFARWSGTGPERTLRIENLVMSCRVLGRGVESAWIAELLRHAADGGATAVLAGYRPSPRNARVRELWPDHGFVADGTGPDDELRFRHPLDPLPGTPPHVHVRATLPAPTGGSR</sequence>
<dbReference type="RefSeq" id="WP_085911374.1">
    <property type="nucleotide sequence ID" value="NZ_AP018920.1"/>
</dbReference>
<evidence type="ECO:0000313" key="3">
    <source>
        <dbReference type="Proteomes" id="UP000194360"/>
    </source>
</evidence>
<dbReference type="InterPro" id="IPR010037">
    <property type="entry name" value="FkbH_domain"/>
</dbReference>
<dbReference type="Proteomes" id="UP000194360">
    <property type="component" value="Unassembled WGS sequence"/>
</dbReference>